<sequence>MSSGLGTGTADPLKVRMPGGAAARRQRLARAALPAISLVLVIAAIWWFNPRAISYLGFNLMLNLAVPVALATVAQMCVMATNELDLSIGAFVGFSACVTATYMPGEPALAALILAGGVVAYMAAAAIIHWRNVPSIVVTLGLSFVWGGLALIIRPTPGGAAPDFLKAIMGLKTPFVPLPVILAVILALGTHLLLMRSSYGAVLRGVGGNARAVDRAGWSILKAKMAMFALAAIFGILAGMALVGVSSSADANMAGGYTLLSIAGAVIGGAEFVGGRISPIGAVIGALVLQLASSALNFFQVPFLPGGRIPQEWQVGAQGVFLIAILAARALIGRSEK</sequence>
<accession>A0A7W6EGQ6</accession>
<dbReference type="CDD" id="cd06579">
    <property type="entry name" value="TM_PBP1_transp_AraH_like"/>
    <property type="match status" value="1"/>
</dbReference>
<feature type="transmembrane region" description="Helical" evidence="8">
    <location>
        <begin position="31"/>
        <end position="49"/>
    </location>
</feature>
<keyword evidence="3" id="KW-1003">Cell membrane</keyword>
<keyword evidence="6 8" id="KW-1133">Transmembrane helix</keyword>
<dbReference type="PANTHER" id="PTHR32196">
    <property type="entry name" value="ABC TRANSPORTER PERMEASE PROTEIN YPHD-RELATED-RELATED"/>
    <property type="match status" value="1"/>
</dbReference>
<name>A0A7W6EGQ6_9HYPH</name>
<feature type="transmembrane region" description="Helical" evidence="8">
    <location>
        <begin position="86"/>
        <end position="103"/>
    </location>
</feature>
<comment type="subcellular location">
    <subcellularLocation>
        <location evidence="1">Cell membrane</location>
        <topology evidence="1">Multi-pass membrane protein</topology>
    </subcellularLocation>
</comment>
<evidence type="ECO:0000256" key="3">
    <source>
        <dbReference type="ARBA" id="ARBA00022475"/>
    </source>
</evidence>
<feature type="transmembrane region" description="Helical" evidence="8">
    <location>
        <begin position="174"/>
        <end position="194"/>
    </location>
</feature>
<protein>
    <submittedName>
        <fullName evidence="9">Ribose transport system permease protein</fullName>
    </submittedName>
</protein>
<dbReference type="Proteomes" id="UP000542776">
    <property type="component" value="Unassembled WGS sequence"/>
</dbReference>
<gene>
    <name evidence="9" type="ORF">GGR04_001500</name>
</gene>
<dbReference type="EMBL" id="JACIEK010000002">
    <property type="protein sequence ID" value="MBB3997664.1"/>
    <property type="molecule type" value="Genomic_DNA"/>
</dbReference>
<feature type="transmembrane region" description="Helical" evidence="8">
    <location>
        <begin position="280"/>
        <end position="301"/>
    </location>
</feature>
<keyword evidence="4" id="KW-0997">Cell inner membrane</keyword>
<feature type="transmembrane region" description="Helical" evidence="8">
    <location>
        <begin position="225"/>
        <end position="248"/>
    </location>
</feature>
<feature type="transmembrane region" description="Helical" evidence="8">
    <location>
        <begin position="313"/>
        <end position="332"/>
    </location>
</feature>
<keyword evidence="2" id="KW-0813">Transport</keyword>
<keyword evidence="7 8" id="KW-0472">Membrane</keyword>
<evidence type="ECO:0000256" key="8">
    <source>
        <dbReference type="SAM" id="Phobius"/>
    </source>
</evidence>
<keyword evidence="5 8" id="KW-0812">Transmembrane</keyword>
<dbReference type="InterPro" id="IPR001851">
    <property type="entry name" value="ABC_transp_permease"/>
</dbReference>
<feature type="transmembrane region" description="Helical" evidence="8">
    <location>
        <begin position="55"/>
        <end position="74"/>
    </location>
</feature>
<evidence type="ECO:0000256" key="2">
    <source>
        <dbReference type="ARBA" id="ARBA00022448"/>
    </source>
</evidence>
<reference evidence="9 10" key="1">
    <citation type="submission" date="2020-08" db="EMBL/GenBank/DDBJ databases">
        <title>Genomic Encyclopedia of Type Strains, Phase IV (KMG-IV): sequencing the most valuable type-strain genomes for metagenomic binning, comparative biology and taxonomic classification.</title>
        <authorList>
            <person name="Goeker M."/>
        </authorList>
    </citation>
    <scope>NUCLEOTIDE SEQUENCE [LARGE SCALE GENOMIC DNA]</scope>
    <source>
        <strain evidence="9 10">DSM 102238</strain>
    </source>
</reference>
<dbReference type="GO" id="GO:0005886">
    <property type="term" value="C:plasma membrane"/>
    <property type="evidence" value="ECO:0007669"/>
    <property type="project" value="UniProtKB-SubCell"/>
</dbReference>
<feature type="transmembrane region" description="Helical" evidence="8">
    <location>
        <begin position="135"/>
        <end position="154"/>
    </location>
</feature>
<organism evidence="9 10">
    <name type="scientific">Aureimonas pseudogalii</name>
    <dbReference type="NCBI Taxonomy" id="1744844"/>
    <lineage>
        <taxon>Bacteria</taxon>
        <taxon>Pseudomonadati</taxon>
        <taxon>Pseudomonadota</taxon>
        <taxon>Alphaproteobacteria</taxon>
        <taxon>Hyphomicrobiales</taxon>
        <taxon>Aurantimonadaceae</taxon>
        <taxon>Aureimonas</taxon>
    </lineage>
</organism>
<feature type="transmembrane region" description="Helical" evidence="8">
    <location>
        <begin position="109"/>
        <end position="128"/>
    </location>
</feature>
<evidence type="ECO:0000256" key="4">
    <source>
        <dbReference type="ARBA" id="ARBA00022519"/>
    </source>
</evidence>
<proteinExistence type="predicted"/>
<evidence type="ECO:0000256" key="6">
    <source>
        <dbReference type="ARBA" id="ARBA00022989"/>
    </source>
</evidence>
<keyword evidence="10" id="KW-1185">Reference proteome</keyword>
<feature type="transmembrane region" description="Helical" evidence="8">
    <location>
        <begin position="254"/>
        <end position="273"/>
    </location>
</feature>
<comment type="caution">
    <text evidence="9">The sequence shown here is derived from an EMBL/GenBank/DDBJ whole genome shotgun (WGS) entry which is preliminary data.</text>
</comment>
<evidence type="ECO:0000256" key="5">
    <source>
        <dbReference type="ARBA" id="ARBA00022692"/>
    </source>
</evidence>
<dbReference type="PANTHER" id="PTHR32196:SF21">
    <property type="entry name" value="ABC TRANSPORTER PERMEASE PROTEIN YPHD-RELATED"/>
    <property type="match status" value="1"/>
</dbReference>
<dbReference type="GO" id="GO:0022857">
    <property type="term" value="F:transmembrane transporter activity"/>
    <property type="evidence" value="ECO:0007669"/>
    <property type="project" value="InterPro"/>
</dbReference>
<evidence type="ECO:0000313" key="10">
    <source>
        <dbReference type="Proteomes" id="UP000542776"/>
    </source>
</evidence>
<evidence type="ECO:0000256" key="7">
    <source>
        <dbReference type="ARBA" id="ARBA00023136"/>
    </source>
</evidence>
<dbReference type="Pfam" id="PF02653">
    <property type="entry name" value="BPD_transp_2"/>
    <property type="match status" value="1"/>
</dbReference>
<evidence type="ECO:0000256" key="1">
    <source>
        <dbReference type="ARBA" id="ARBA00004651"/>
    </source>
</evidence>
<evidence type="ECO:0000313" key="9">
    <source>
        <dbReference type="EMBL" id="MBB3997664.1"/>
    </source>
</evidence>
<dbReference type="AlphaFoldDB" id="A0A7W6EGQ6"/>